<dbReference type="Proteomes" id="UP001597046">
    <property type="component" value="Unassembled WGS sequence"/>
</dbReference>
<dbReference type="EMBL" id="JBHTKH010000008">
    <property type="protein sequence ID" value="MFD1055254.1"/>
    <property type="molecule type" value="Genomic_DNA"/>
</dbReference>
<keyword evidence="2" id="KW-0472">Membrane</keyword>
<feature type="transmembrane region" description="Helical" evidence="2">
    <location>
        <begin position="400"/>
        <end position="419"/>
    </location>
</feature>
<evidence type="ECO:0000256" key="2">
    <source>
        <dbReference type="SAM" id="Phobius"/>
    </source>
</evidence>
<dbReference type="RefSeq" id="WP_386053198.1">
    <property type="nucleotide sequence ID" value="NZ_JBHTKH010000008.1"/>
</dbReference>
<gene>
    <name evidence="3" type="ORF">ACFQ2V_13130</name>
</gene>
<comment type="caution">
    <text evidence="3">The sequence shown here is derived from an EMBL/GenBank/DDBJ whole genome shotgun (WGS) entry which is preliminary data.</text>
</comment>
<feature type="transmembrane region" description="Helical" evidence="2">
    <location>
        <begin position="321"/>
        <end position="341"/>
    </location>
</feature>
<reference evidence="4" key="1">
    <citation type="journal article" date="2019" name="Int. J. Syst. Evol. Microbiol.">
        <title>The Global Catalogue of Microorganisms (GCM) 10K type strain sequencing project: providing services to taxonomists for standard genome sequencing and annotation.</title>
        <authorList>
            <consortium name="The Broad Institute Genomics Platform"/>
            <consortium name="The Broad Institute Genome Sequencing Center for Infectious Disease"/>
            <person name="Wu L."/>
            <person name="Ma J."/>
        </authorList>
    </citation>
    <scope>NUCLEOTIDE SEQUENCE [LARGE SCALE GENOMIC DNA]</scope>
    <source>
        <strain evidence="4">CCUG 57508</strain>
    </source>
</reference>
<feature type="compositionally biased region" description="Basic and acidic residues" evidence="1">
    <location>
        <begin position="13"/>
        <end position="24"/>
    </location>
</feature>
<keyword evidence="4" id="KW-1185">Reference proteome</keyword>
<evidence type="ECO:0008006" key="5">
    <source>
        <dbReference type="Google" id="ProtNLM"/>
    </source>
</evidence>
<feature type="transmembrane region" description="Helical" evidence="2">
    <location>
        <begin position="375"/>
        <end position="393"/>
    </location>
</feature>
<feature type="transmembrane region" description="Helical" evidence="2">
    <location>
        <begin position="353"/>
        <end position="369"/>
    </location>
</feature>
<evidence type="ECO:0000313" key="4">
    <source>
        <dbReference type="Proteomes" id="UP001597046"/>
    </source>
</evidence>
<name>A0ABW3N0K4_9MICO</name>
<keyword evidence="2" id="KW-1133">Transmembrane helix</keyword>
<proteinExistence type="predicted"/>
<feature type="transmembrane region" description="Helical" evidence="2">
    <location>
        <begin position="147"/>
        <end position="167"/>
    </location>
</feature>
<evidence type="ECO:0000313" key="3">
    <source>
        <dbReference type="EMBL" id="MFD1055254.1"/>
    </source>
</evidence>
<feature type="transmembrane region" description="Helical" evidence="2">
    <location>
        <begin position="179"/>
        <end position="199"/>
    </location>
</feature>
<evidence type="ECO:0000256" key="1">
    <source>
        <dbReference type="SAM" id="MobiDB-lite"/>
    </source>
</evidence>
<feature type="region of interest" description="Disordered" evidence="1">
    <location>
        <begin position="1"/>
        <end position="24"/>
    </location>
</feature>
<feature type="transmembrane region" description="Helical" evidence="2">
    <location>
        <begin position="42"/>
        <end position="63"/>
    </location>
</feature>
<feature type="transmembrane region" description="Helical" evidence="2">
    <location>
        <begin position="266"/>
        <end position="290"/>
    </location>
</feature>
<organism evidence="3 4">
    <name type="scientific">Terrabacter terrigena</name>
    <dbReference type="NCBI Taxonomy" id="574718"/>
    <lineage>
        <taxon>Bacteria</taxon>
        <taxon>Bacillati</taxon>
        <taxon>Actinomycetota</taxon>
        <taxon>Actinomycetes</taxon>
        <taxon>Micrococcales</taxon>
        <taxon>Intrasporangiaceae</taxon>
        <taxon>Terrabacter</taxon>
    </lineage>
</organism>
<accession>A0ABW3N0K4</accession>
<feature type="compositionally biased region" description="Low complexity" evidence="1">
    <location>
        <begin position="1"/>
        <end position="12"/>
    </location>
</feature>
<keyword evidence="2" id="KW-0812">Transmembrane</keyword>
<protein>
    <recommendedName>
        <fullName evidence="5">Glycosyltransferase RgtA/B/C/D-like domain-containing protein</fullName>
    </recommendedName>
</protein>
<sequence>MTVTSASAAAPSRRSEPRLGHRFEHPDRQTELRQPFWRRFPVWFPFAVFGVSRLFVWVAATYLSRYQIPLPIGTANIRIFYPTPADPGYNAVMSGWDGQWYRVIAEQGYPAVLPRVGWGGIDMNPWAFFPVFPMTVGLLMKVTGLPFALLAPTLSTVIGFVAMYMLFKLVDQVVGRWEAIVAVVATSFFIASPAFSASYTESTALLGVVTVLWLLRRRHYWWVAATLLALSLSRNVVIAMVPVILAHAVVRWRQGDEGTHPKRFRVAMGVLAAYAGALTWLWPTIVTIATDTPNAYNDTMLAWNIETKIKLYLWWNLLYDYWGVLGQVGGVVGVAAFAWFMLSRHSWRWGPEIWGWAGAYPAYIILVTSTTPSRVRYALLAFPMTLVIAWFLKLRWWRRYRYWVLALIVVAGAAQMWWWTEHYLVIENLTDDLYP</sequence>
<feature type="transmembrane region" description="Helical" evidence="2">
    <location>
        <begin position="219"/>
        <end position="245"/>
    </location>
</feature>